<evidence type="ECO:0000256" key="4">
    <source>
        <dbReference type="ARBA" id="ARBA00022490"/>
    </source>
</evidence>
<dbReference type="AlphaFoldDB" id="H0H0Z4"/>
<dbReference type="PhylomeDB" id="H0H0Z4"/>
<dbReference type="InterPro" id="IPR050951">
    <property type="entry name" value="Retrovirus_Pol_polyprotein"/>
</dbReference>
<dbReference type="GO" id="GO:0015074">
    <property type="term" value="P:DNA integration"/>
    <property type="evidence" value="ECO:0007669"/>
    <property type="project" value="InterPro"/>
</dbReference>
<dbReference type="InterPro" id="IPR036397">
    <property type="entry name" value="RNaseH_sf"/>
</dbReference>
<dbReference type="PANTHER" id="PTHR37984:SF5">
    <property type="entry name" value="PROTEIN NYNRIN-LIKE"/>
    <property type="match status" value="1"/>
</dbReference>
<dbReference type="Pfam" id="PF24626">
    <property type="entry name" value="SH3_Tf2-1"/>
    <property type="match status" value="1"/>
</dbReference>
<evidence type="ECO:0000256" key="7">
    <source>
        <dbReference type="ARBA" id="ARBA00025590"/>
    </source>
</evidence>
<evidence type="ECO:0000256" key="3">
    <source>
        <dbReference type="ARBA" id="ARBA00004496"/>
    </source>
</evidence>
<protein>
    <submittedName>
        <fullName evidence="10">YGR109W-B-like protein</fullName>
    </submittedName>
</protein>
<dbReference type="Proteomes" id="UP000009009">
    <property type="component" value="Unassembled WGS sequence"/>
</dbReference>
<evidence type="ECO:0000259" key="9">
    <source>
        <dbReference type="PROSITE" id="PS50994"/>
    </source>
</evidence>
<comment type="subcellular location">
    <subcellularLocation>
        <location evidence="3">Cytoplasm</location>
    </subcellularLocation>
    <subcellularLocation>
        <location evidence="2">Nucleus</location>
    </subcellularLocation>
</comment>
<dbReference type="GO" id="GO:0004523">
    <property type="term" value="F:RNA-DNA hybrid ribonuclease activity"/>
    <property type="evidence" value="ECO:0007669"/>
    <property type="project" value="UniProtKB-EC"/>
</dbReference>
<comment type="caution">
    <text evidence="10">The sequence shown here is derived from an EMBL/GenBank/DDBJ whole genome shotgun (WGS) entry which is preliminary data.</text>
</comment>
<keyword evidence="6" id="KW-0539">Nucleus</keyword>
<dbReference type="GO" id="GO:0005737">
    <property type="term" value="C:cytoplasm"/>
    <property type="evidence" value="ECO:0007669"/>
    <property type="project" value="UniProtKB-SubCell"/>
</dbReference>
<dbReference type="PROSITE" id="PS50994">
    <property type="entry name" value="INTEGRASE"/>
    <property type="match status" value="1"/>
</dbReference>
<dbReference type="PANTHER" id="PTHR37984">
    <property type="entry name" value="PROTEIN CBG26694"/>
    <property type="match status" value="1"/>
</dbReference>
<dbReference type="OrthoDB" id="4067902at2759"/>
<keyword evidence="11" id="KW-1185">Reference proteome</keyword>
<dbReference type="HOGENOM" id="CLU_000384_6_1_1"/>
<evidence type="ECO:0000256" key="8">
    <source>
        <dbReference type="ARBA" id="ARBA00025615"/>
    </source>
</evidence>
<evidence type="ECO:0000256" key="6">
    <source>
        <dbReference type="ARBA" id="ARBA00023242"/>
    </source>
</evidence>
<feature type="domain" description="Integrase catalytic" evidence="9">
    <location>
        <begin position="1"/>
        <end position="141"/>
    </location>
</feature>
<comment type="catalytic activity">
    <reaction evidence="1">
        <text>Endonucleolytic cleavage to 5'-phosphomonoester.</text>
        <dbReference type="EC" id="3.1.26.4"/>
    </reaction>
</comment>
<dbReference type="SUPFAM" id="SSF53098">
    <property type="entry name" value="Ribonuclease H-like"/>
    <property type="match status" value="1"/>
</dbReference>
<dbReference type="InterPro" id="IPR012337">
    <property type="entry name" value="RNaseH-like_sf"/>
</dbReference>
<comment type="function">
    <text evidence="7">Reverse transcriptase/ribonuclease H (RT) is a multifunctional enzyme that catalyzes the conversion of the retro-elements RNA genome into dsDNA within the VLP. The enzyme displays a DNA polymerase activity that can copy either DNA or RNA templates, and a ribonuclease H (RNase H) activity that cleaves the RNA strand of RNA-DNA heteroduplexes during plus-strand synthesis and hydrolyzes RNA primers. The conversion leads to a linear dsDNA copy of the retrotransposon that includes long terminal repeats (LTRs) at both ends.</text>
</comment>
<keyword evidence="5" id="KW-0694">RNA-binding</keyword>
<evidence type="ECO:0000313" key="11">
    <source>
        <dbReference type="Proteomes" id="UP000009009"/>
    </source>
</evidence>
<evidence type="ECO:0000256" key="2">
    <source>
        <dbReference type="ARBA" id="ARBA00004123"/>
    </source>
</evidence>
<keyword evidence="4" id="KW-0963">Cytoplasm</keyword>
<proteinExistence type="predicted"/>
<name>H0H0Z4_SACCK</name>
<organism evidence="10 11">
    <name type="scientific">Saccharomyces cerevisiae x Saccharomyces kudriavzevii (strain VIN7)</name>
    <name type="common">Yeast</name>
    <dbReference type="NCBI Taxonomy" id="1095631"/>
    <lineage>
        <taxon>Eukaryota</taxon>
        <taxon>Fungi</taxon>
        <taxon>Dikarya</taxon>
        <taxon>Ascomycota</taxon>
        <taxon>Saccharomycotina</taxon>
        <taxon>Saccharomycetes</taxon>
        <taxon>Saccharomycetales</taxon>
        <taxon>Saccharomycetaceae</taxon>
        <taxon>Saccharomyces</taxon>
    </lineage>
</organism>
<gene>
    <name evidence="10" type="ORF">VIN7_9913</name>
</gene>
<sequence length="344" mass="40293">MILVVVDRFSKRAHFIPCQKTIGAPNVIDVLFRYVFCYHGFPNVLTSDRDIRFVNTTYKELTKRLGIELAMSSSNHPATDGQSERVIQVLRRLLRSHCHLNLHSWDRTLPMLEYYYNSTPKHSPFEVNLGFMPNQPKLDPSNELDAKNTSTVELTKKLKAIDVEVREMLQEAAVTNEEKRNPGRKEIILKPGDYVLVHRIAYFTKGEYWKTQPICLGPFKVVKRIHDNAYEVDLPAVRKTHRGLNIEWLKPFKKKDRYIMEKPRSQDELIHRLAEITSVIGYTDDKQTLYCQMTDVDPRIAVEVPLHIFERLSLSRKQAVLKNFKQLLQSFQRERKMSWLLLLT</sequence>
<dbReference type="GO" id="GO:0003723">
    <property type="term" value="F:RNA binding"/>
    <property type="evidence" value="ECO:0007669"/>
    <property type="project" value="UniProtKB-KW"/>
</dbReference>
<dbReference type="InterPro" id="IPR056924">
    <property type="entry name" value="SH3_Tf2-1"/>
</dbReference>
<accession>H0H0Z4</accession>
<dbReference type="GO" id="GO:0005634">
    <property type="term" value="C:nucleus"/>
    <property type="evidence" value="ECO:0007669"/>
    <property type="project" value="UniProtKB-SubCell"/>
</dbReference>
<evidence type="ECO:0000256" key="1">
    <source>
        <dbReference type="ARBA" id="ARBA00000077"/>
    </source>
</evidence>
<dbReference type="Gene3D" id="3.30.420.10">
    <property type="entry name" value="Ribonuclease H-like superfamily/Ribonuclease H"/>
    <property type="match status" value="1"/>
</dbReference>
<evidence type="ECO:0000313" key="10">
    <source>
        <dbReference type="EMBL" id="EHN00269.1"/>
    </source>
</evidence>
<comment type="function">
    <text evidence="8">Integrase (IN) targets the VLP to the nucleus, where a subparticle preintegration complex (PIC) containing at least integrase and the newly synthesized dsDNA copy of the retrotransposon must transit the nuclear membrane. Once in the nucleus, integrase performs the integration of the dsDNA into the host genome.</text>
</comment>
<dbReference type="InterPro" id="IPR001584">
    <property type="entry name" value="Integrase_cat-core"/>
</dbReference>
<dbReference type="Pfam" id="PF00665">
    <property type="entry name" value="rve"/>
    <property type="match status" value="1"/>
</dbReference>
<evidence type="ECO:0000256" key="5">
    <source>
        <dbReference type="ARBA" id="ARBA00022884"/>
    </source>
</evidence>
<reference evidence="10 11" key="1">
    <citation type="journal article" date="2012" name="FEMS Yeast Res.">
        <title>The genome sequence of the wine yeast VIN7 reveals an allotriploid hybrid genome with Saccharomyces cerevisiae and Saccharomyces kudriavzevii origins.</title>
        <authorList>
            <person name="Borneman A.R."/>
            <person name="Desany B.A."/>
            <person name="Riches D."/>
            <person name="Affourtit J.P."/>
            <person name="Forgan A.H."/>
            <person name="Pretorius I.S."/>
            <person name="Egholm M."/>
            <person name="Chambers P.J."/>
        </authorList>
    </citation>
    <scope>NUCLEOTIDE SEQUENCE [LARGE SCALE GENOMIC DNA]</scope>
    <source>
        <strain evidence="10 11">VIN7</strain>
    </source>
</reference>
<dbReference type="EMBL" id="AGVY01000359">
    <property type="protein sequence ID" value="EHN00269.1"/>
    <property type="molecule type" value="Genomic_DNA"/>
</dbReference>